<keyword evidence="1" id="KW-0472">Membrane</keyword>
<dbReference type="RefSeq" id="WP_040133630.1">
    <property type="nucleotide sequence ID" value="NZ_CP008954.1"/>
</dbReference>
<keyword evidence="3" id="KW-1185">Reference proteome</keyword>
<geneLocation type="plasmid" evidence="2 3">
    <name>pAmyja1</name>
</geneLocation>
<dbReference type="KEGG" id="aja:AJAP_42360"/>
<evidence type="ECO:0000313" key="2">
    <source>
        <dbReference type="EMBL" id="AIG81243.1"/>
    </source>
</evidence>
<evidence type="ECO:0000256" key="1">
    <source>
        <dbReference type="SAM" id="Phobius"/>
    </source>
</evidence>
<reference evidence="2 3" key="1">
    <citation type="journal article" date="2014" name="J. Biotechnol.">
        <title>Complete genome sequence of the actinobacterium Amycolatopsis japonica MG417-CF17(T) (=DSM 44213T) producing (S,S)-N,N'-ethylenediaminedisuccinic acid.</title>
        <authorList>
            <person name="Stegmann E."/>
            <person name="Albersmeier A."/>
            <person name="Spohn M."/>
            <person name="Gert H."/>
            <person name="Weber T."/>
            <person name="Wohlleben W."/>
            <person name="Kalinowski J."/>
            <person name="Ruckert C."/>
        </authorList>
    </citation>
    <scope>NUCLEOTIDE SEQUENCE [LARGE SCALE GENOMIC DNA]</scope>
    <source>
        <strain evidence="3">MG417-CF17 (DSM 44213)</strain>
        <plasmid evidence="2">pAmyja1</plasmid>
    </source>
</reference>
<dbReference type="AlphaFoldDB" id="A0A075V727"/>
<keyword evidence="2" id="KW-0614">Plasmid</keyword>
<organism evidence="2 3">
    <name type="scientific">Amycolatopsis japonica</name>
    <dbReference type="NCBI Taxonomy" id="208439"/>
    <lineage>
        <taxon>Bacteria</taxon>
        <taxon>Bacillati</taxon>
        <taxon>Actinomycetota</taxon>
        <taxon>Actinomycetes</taxon>
        <taxon>Pseudonocardiales</taxon>
        <taxon>Pseudonocardiaceae</taxon>
        <taxon>Amycolatopsis</taxon>
        <taxon>Amycolatopsis japonica group</taxon>
    </lineage>
</organism>
<evidence type="ECO:0000313" key="3">
    <source>
        <dbReference type="Proteomes" id="UP000028492"/>
    </source>
</evidence>
<protein>
    <submittedName>
        <fullName evidence="2">Putative membrane protein</fullName>
    </submittedName>
</protein>
<dbReference type="EMBL" id="CP008954">
    <property type="protein sequence ID" value="AIG81243.1"/>
    <property type="molecule type" value="Genomic_DNA"/>
</dbReference>
<gene>
    <name evidence="2" type="ORF">AJAP_42360</name>
</gene>
<sequence>MSAPEGPQIAHSLGRVEAKLDGIADNLNSHKLATTASLAEHGVRLDRVETDVGRIQTDLNSDTRDKTKSISTGRQMFWVAIAGAVASGAVGLIIQLATRH</sequence>
<keyword evidence="1" id="KW-1133">Transmembrane helix</keyword>
<dbReference type="Proteomes" id="UP000028492">
    <property type="component" value="Plasmid pAmyja1"/>
</dbReference>
<name>A0A075V727_9PSEU</name>
<proteinExistence type="predicted"/>
<feature type="transmembrane region" description="Helical" evidence="1">
    <location>
        <begin position="76"/>
        <end position="97"/>
    </location>
</feature>
<dbReference type="HOGENOM" id="CLU_2299787_0_0_11"/>
<keyword evidence="1" id="KW-0812">Transmembrane</keyword>
<accession>A0A075V727</accession>